<dbReference type="GO" id="GO:0003677">
    <property type="term" value="F:DNA binding"/>
    <property type="evidence" value="ECO:0007669"/>
    <property type="project" value="UniProtKB-KW"/>
</dbReference>
<dbReference type="AlphaFoldDB" id="A0A344LHC4"/>
<dbReference type="EMBL" id="CP015163">
    <property type="protein sequence ID" value="AXB47448.1"/>
    <property type="molecule type" value="Genomic_DNA"/>
</dbReference>
<dbReference type="SUPFAM" id="SSF46894">
    <property type="entry name" value="C-terminal effector domain of the bipartite response regulators"/>
    <property type="match status" value="1"/>
</dbReference>
<keyword evidence="2" id="KW-0238">DNA-binding</keyword>
<dbReference type="InterPro" id="IPR016032">
    <property type="entry name" value="Sig_transdc_resp-reg_C-effctor"/>
</dbReference>
<dbReference type="InterPro" id="IPR000792">
    <property type="entry name" value="Tscrpt_reg_LuxR_C"/>
</dbReference>
<reference evidence="5 6" key="1">
    <citation type="submission" date="2016-04" db="EMBL/GenBank/DDBJ databases">
        <title>Complete genome sequence and analysis of deep-sea sediment isolate, Amycolatopsis sp. WP1.</title>
        <authorList>
            <person name="Wang H."/>
            <person name="Chen S."/>
            <person name="Wu Q."/>
        </authorList>
    </citation>
    <scope>NUCLEOTIDE SEQUENCE [LARGE SCALE GENOMIC DNA]</scope>
    <source>
        <strain evidence="5 6">WP1</strain>
    </source>
</reference>
<sequence length="207" mass="21996">MGVAVLTRGNRELTGLLASATTEVLVMSTGSLALARPREIDRYNLRRGVAYRVLCPGEFPLPGGAEIRTAPEVPSDALVVDRQFAVLPADRNGFAVFELPGVVGTTVELFERIWAVSPPRGEELPNERERELLALLSSGITDESAALRLGVSVRTVRRTAADLMLRLGARSRFQAGARAADRGWLPAGSPDPAPVLSVGACAGGRGR</sequence>
<dbReference type="PANTHER" id="PTHR43214:SF24">
    <property type="entry name" value="TRANSCRIPTIONAL REGULATORY PROTEIN NARL-RELATED"/>
    <property type="match status" value="1"/>
</dbReference>
<keyword evidence="3" id="KW-0804">Transcription</keyword>
<dbReference type="GO" id="GO:0006355">
    <property type="term" value="P:regulation of DNA-templated transcription"/>
    <property type="evidence" value="ECO:0007669"/>
    <property type="project" value="InterPro"/>
</dbReference>
<dbReference type="PROSITE" id="PS50043">
    <property type="entry name" value="HTH_LUXR_2"/>
    <property type="match status" value="1"/>
</dbReference>
<dbReference type="CDD" id="cd06170">
    <property type="entry name" value="LuxR_C_like"/>
    <property type="match status" value="1"/>
</dbReference>
<dbReference type="InterPro" id="IPR036388">
    <property type="entry name" value="WH-like_DNA-bd_sf"/>
</dbReference>
<dbReference type="OrthoDB" id="4266042at2"/>
<organism evidence="5 6">
    <name type="scientific">Amycolatopsis albispora</name>
    <dbReference type="NCBI Taxonomy" id="1804986"/>
    <lineage>
        <taxon>Bacteria</taxon>
        <taxon>Bacillati</taxon>
        <taxon>Actinomycetota</taxon>
        <taxon>Actinomycetes</taxon>
        <taxon>Pseudonocardiales</taxon>
        <taxon>Pseudonocardiaceae</taxon>
        <taxon>Amycolatopsis</taxon>
    </lineage>
</organism>
<evidence type="ECO:0000259" key="4">
    <source>
        <dbReference type="PROSITE" id="PS50043"/>
    </source>
</evidence>
<evidence type="ECO:0000313" key="6">
    <source>
        <dbReference type="Proteomes" id="UP000250434"/>
    </source>
</evidence>
<evidence type="ECO:0000256" key="2">
    <source>
        <dbReference type="ARBA" id="ARBA00023125"/>
    </source>
</evidence>
<dbReference type="SMART" id="SM00421">
    <property type="entry name" value="HTH_LUXR"/>
    <property type="match status" value="1"/>
</dbReference>
<feature type="domain" description="HTH luxR-type" evidence="4">
    <location>
        <begin position="118"/>
        <end position="183"/>
    </location>
</feature>
<gene>
    <name evidence="5" type="ORF">A4R43_37485</name>
</gene>
<dbReference type="InterPro" id="IPR039420">
    <property type="entry name" value="WalR-like"/>
</dbReference>
<name>A0A344LHC4_9PSEU</name>
<dbReference type="Pfam" id="PF00196">
    <property type="entry name" value="GerE"/>
    <property type="match status" value="1"/>
</dbReference>
<evidence type="ECO:0000313" key="5">
    <source>
        <dbReference type="EMBL" id="AXB47448.1"/>
    </source>
</evidence>
<keyword evidence="6" id="KW-1185">Reference proteome</keyword>
<evidence type="ECO:0000256" key="3">
    <source>
        <dbReference type="ARBA" id="ARBA00023163"/>
    </source>
</evidence>
<dbReference type="RefSeq" id="WP_113696506.1">
    <property type="nucleotide sequence ID" value="NZ_CP015163.1"/>
</dbReference>
<dbReference type="Gene3D" id="1.10.10.10">
    <property type="entry name" value="Winged helix-like DNA-binding domain superfamily/Winged helix DNA-binding domain"/>
    <property type="match status" value="1"/>
</dbReference>
<dbReference type="Proteomes" id="UP000250434">
    <property type="component" value="Chromosome"/>
</dbReference>
<proteinExistence type="predicted"/>
<dbReference type="KEGG" id="aab:A4R43_37485"/>
<keyword evidence="1" id="KW-0805">Transcription regulation</keyword>
<accession>A0A344LHC4</accession>
<dbReference type="PANTHER" id="PTHR43214">
    <property type="entry name" value="TWO-COMPONENT RESPONSE REGULATOR"/>
    <property type="match status" value="1"/>
</dbReference>
<protein>
    <recommendedName>
        <fullName evidence="4">HTH luxR-type domain-containing protein</fullName>
    </recommendedName>
</protein>
<evidence type="ECO:0000256" key="1">
    <source>
        <dbReference type="ARBA" id="ARBA00023015"/>
    </source>
</evidence>